<dbReference type="Proteomes" id="UP000094056">
    <property type="component" value="Unassembled WGS sequence"/>
</dbReference>
<evidence type="ECO:0000313" key="2">
    <source>
        <dbReference type="Proteomes" id="UP000094056"/>
    </source>
</evidence>
<dbReference type="PANTHER" id="PTHR12526:SF630">
    <property type="entry name" value="GLYCOSYLTRANSFERASE"/>
    <property type="match status" value="1"/>
</dbReference>
<proteinExistence type="predicted"/>
<accession>A0A1E3XC86</accession>
<dbReference type="Pfam" id="PF13692">
    <property type="entry name" value="Glyco_trans_1_4"/>
    <property type="match status" value="1"/>
</dbReference>
<dbReference type="AlphaFoldDB" id="A0A1E3XC86"/>
<gene>
    <name evidence="1" type="ORF">SCARUB_01636</name>
</gene>
<name>A0A1E3XC86_9BACT</name>
<reference evidence="1 2" key="1">
    <citation type="submission" date="2016-07" db="EMBL/GenBank/DDBJ databases">
        <title>Draft genome of Scalindua rubra, obtained from a brine-seawater interface in the Red Sea, sheds light on salt adaptation in anammox bacteria.</title>
        <authorList>
            <person name="Speth D.R."/>
            <person name="Lagkouvardos I."/>
            <person name="Wang Y."/>
            <person name="Qian P.-Y."/>
            <person name="Dutilh B.E."/>
            <person name="Jetten M.S."/>
        </authorList>
    </citation>
    <scope>NUCLEOTIDE SEQUENCE [LARGE SCALE GENOMIC DNA]</scope>
    <source>
        <strain evidence="1">BSI-1</strain>
    </source>
</reference>
<dbReference type="GO" id="GO:0016740">
    <property type="term" value="F:transferase activity"/>
    <property type="evidence" value="ECO:0007669"/>
    <property type="project" value="UniProtKB-KW"/>
</dbReference>
<sequence>MIKDRDFIVFSDDWGRHPFSCQHIMKYFLPDNRIIWVNTIGIRRPTLTLYDISRGIGKLNSWISPHNGNIQENLTIMSPFMIPYNNIRFVRNFNRISVMRNVRNEMKKLSFKVPILITTLPNASDYIGAFDEILDVYYCVDEFSEWPGVEKELVKEMDDELTRKVDLMIVTSDALYRTKRCNKYNAFLLPHGVDYEHFKMCNLNKVNNVDVMENIKTPIIGYYGLFDERVDLEILEHILKVHPEWSIVIIGKVIIDIKSLKKYHNLYLLGSVSYENLPSYVSYFDVCILPYKVNNLTKNINPLKLREYIATGKPIVSSALPEAEKYSHVVYIASGKEAFLNTIEFALTDEGNVIERQMAVIGESRNRKAEEMSGYIEASLELKGIKCEIL</sequence>
<protein>
    <submittedName>
        <fullName evidence="1">Putative glycosyltransferase</fullName>
    </submittedName>
</protein>
<keyword evidence="1" id="KW-0808">Transferase</keyword>
<organism evidence="1 2">
    <name type="scientific">Candidatus Scalindua rubra</name>
    <dbReference type="NCBI Taxonomy" id="1872076"/>
    <lineage>
        <taxon>Bacteria</taxon>
        <taxon>Pseudomonadati</taxon>
        <taxon>Planctomycetota</taxon>
        <taxon>Candidatus Brocadiia</taxon>
        <taxon>Candidatus Brocadiales</taxon>
        <taxon>Candidatus Scalinduaceae</taxon>
        <taxon>Candidatus Scalindua</taxon>
    </lineage>
</organism>
<dbReference type="EMBL" id="MAYW01000034">
    <property type="protein sequence ID" value="ODS33245.1"/>
    <property type="molecule type" value="Genomic_DNA"/>
</dbReference>
<dbReference type="PANTHER" id="PTHR12526">
    <property type="entry name" value="GLYCOSYLTRANSFERASE"/>
    <property type="match status" value="1"/>
</dbReference>
<dbReference type="Gene3D" id="3.40.50.2000">
    <property type="entry name" value="Glycogen Phosphorylase B"/>
    <property type="match status" value="1"/>
</dbReference>
<dbReference type="Gene3D" id="3.40.50.11010">
    <property type="match status" value="1"/>
</dbReference>
<comment type="caution">
    <text evidence="1">The sequence shown here is derived from an EMBL/GenBank/DDBJ whole genome shotgun (WGS) entry which is preliminary data.</text>
</comment>
<evidence type="ECO:0000313" key="1">
    <source>
        <dbReference type="EMBL" id="ODS33245.1"/>
    </source>
</evidence>
<dbReference type="SUPFAM" id="SSF53756">
    <property type="entry name" value="UDP-Glycosyltransferase/glycogen phosphorylase"/>
    <property type="match status" value="1"/>
</dbReference>